<keyword evidence="2" id="KW-1185">Reference proteome</keyword>
<accession>A0A5B7K5X8</accession>
<proteinExistence type="predicted"/>
<dbReference type="Proteomes" id="UP000324222">
    <property type="component" value="Unassembled WGS sequence"/>
</dbReference>
<comment type="caution">
    <text evidence="1">The sequence shown here is derived from an EMBL/GenBank/DDBJ whole genome shotgun (WGS) entry which is preliminary data.</text>
</comment>
<protein>
    <submittedName>
        <fullName evidence="1">Actin-related protein 8</fullName>
    </submittedName>
</protein>
<evidence type="ECO:0000313" key="2">
    <source>
        <dbReference type="Proteomes" id="UP000324222"/>
    </source>
</evidence>
<sequence>MKENDNGSKLCKCVRGANTVGEGGGGRGRKLYSATEGVFPGSAEGHLEAQASIILHPGSRYLRIGRPSDSVPHTILHAIARHRRSGISSYSDPFLVPHVKLVSCCLVFITNAIDSLIAFVSTKM</sequence>
<dbReference type="Gene3D" id="3.30.420.40">
    <property type="match status" value="1"/>
</dbReference>
<reference evidence="1 2" key="1">
    <citation type="submission" date="2019-05" db="EMBL/GenBank/DDBJ databases">
        <title>Another draft genome of Portunus trituberculatus and its Hox gene families provides insights of decapod evolution.</title>
        <authorList>
            <person name="Jeong J.-H."/>
            <person name="Song I."/>
            <person name="Kim S."/>
            <person name="Choi T."/>
            <person name="Kim D."/>
            <person name="Ryu S."/>
            <person name="Kim W."/>
        </authorList>
    </citation>
    <scope>NUCLEOTIDE SEQUENCE [LARGE SCALE GENOMIC DNA]</scope>
    <source>
        <tissue evidence="1">Muscle</tissue>
    </source>
</reference>
<dbReference type="EMBL" id="VSRR010147694">
    <property type="protein sequence ID" value="MPD05762.1"/>
    <property type="molecule type" value="Genomic_DNA"/>
</dbReference>
<dbReference type="AlphaFoldDB" id="A0A5B7K5X8"/>
<organism evidence="1 2">
    <name type="scientific">Portunus trituberculatus</name>
    <name type="common">Swimming crab</name>
    <name type="synonym">Neptunus trituberculatus</name>
    <dbReference type="NCBI Taxonomy" id="210409"/>
    <lineage>
        <taxon>Eukaryota</taxon>
        <taxon>Metazoa</taxon>
        <taxon>Ecdysozoa</taxon>
        <taxon>Arthropoda</taxon>
        <taxon>Crustacea</taxon>
        <taxon>Multicrustacea</taxon>
        <taxon>Malacostraca</taxon>
        <taxon>Eumalacostraca</taxon>
        <taxon>Eucarida</taxon>
        <taxon>Decapoda</taxon>
        <taxon>Pleocyemata</taxon>
        <taxon>Brachyura</taxon>
        <taxon>Eubrachyura</taxon>
        <taxon>Portunoidea</taxon>
        <taxon>Portunidae</taxon>
        <taxon>Portuninae</taxon>
        <taxon>Portunus</taxon>
    </lineage>
</organism>
<gene>
    <name evidence="1" type="primary">Arp8_2</name>
    <name evidence="1" type="ORF">E2C01_101526</name>
</gene>
<name>A0A5B7K5X8_PORTR</name>
<evidence type="ECO:0000313" key="1">
    <source>
        <dbReference type="EMBL" id="MPD05762.1"/>
    </source>
</evidence>